<dbReference type="PANTHER" id="PTHR43668">
    <property type="entry name" value="ALLANTOINASE"/>
    <property type="match status" value="1"/>
</dbReference>
<dbReference type="InterPro" id="IPR050138">
    <property type="entry name" value="DHOase/Allantoinase_Hydrolase"/>
</dbReference>
<dbReference type="GO" id="GO:0046872">
    <property type="term" value="F:metal ion binding"/>
    <property type="evidence" value="ECO:0007669"/>
    <property type="project" value="UniProtKB-KW"/>
</dbReference>
<dbReference type="InterPro" id="IPR006680">
    <property type="entry name" value="Amidohydro-rel"/>
</dbReference>
<dbReference type="SUPFAM" id="SSF51338">
    <property type="entry name" value="Composite domain of metallo-dependent hydrolases"/>
    <property type="match status" value="1"/>
</dbReference>
<evidence type="ECO:0000256" key="2">
    <source>
        <dbReference type="ARBA" id="ARBA00022723"/>
    </source>
</evidence>
<protein>
    <submittedName>
        <fullName evidence="5">Dihydroorotase</fullName>
        <ecNumber evidence="5">3.5.2.3</ecNumber>
    </submittedName>
</protein>
<dbReference type="EMBL" id="CCXY01000056">
    <property type="protein sequence ID" value="CEG11511.1"/>
    <property type="molecule type" value="Genomic_DNA"/>
</dbReference>
<dbReference type="SUPFAM" id="SSF51556">
    <property type="entry name" value="Metallo-dependent hydrolases"/>
    <property type="match status" value="1"/>
</dbReference>
<keyword evidence="2" id="KW-0479">Metal-binding</keyword>
<accession>A0A098E7L8</accession>
<evidence type="ECO:0000259" key="4">
    <source>
        <dbReference type="Pfam" id="PF01979"/>
    </source>
</evidence>
<keyword evidence="3 5" id="KW-0378">Hydrolase</keyword>
<dbReference type="GO" id="GO:0004151">
    <property type="term" value="F:dihydroorotase activity"/>
    <property type="evidence" value="ECO:0007669"/>
    <property type="project" value="UniProtKB-EC"/>
</dbReference>
<evidence type="ECO:0000256" key="1">
    <source>
        <dbReference type="ARBA" id="ARBA00001947"/>
    </source>
</evidence>
<dbReference type="InterPro" id="IPR032466">
    <property type="entry name" value="Metal_Hydrolase"/>
</dbReference>
<proteinExistence type="predicted"/>
<organism evidence="5">
    <name type="scientific">groundwater metagenome</name>
    <dbReference type="NCBI Taxonomy" id="717931"/>
    <lineage>
        <taxon>unclassified sequences</taxon>
        <taxon>metagenomes</taxon>
        <taxon>ecological metagenomes</taxon>
    </lineage>
</organism>
<dbReference type="GO" id="GO:0006145">
    <property type="term" value="P:purine nucleobase catabolic process"/>
    <property type="evidence" value="ECO:0007669"/>
    <property type="project" value="TreeGrafter"/>
</dbReference>
<dbReference type="InterPro" id="IPR011059">
    <property type="entry name" value="Metal-dep_hydrolase_composite"/>
</dbReference>
<dbReference type="PANTHER" id="PTHR43668:SF2">
    <property type="entry name" value="ALLANTOINASE"/>
    <property type="match status" value="1"/>
</dbReference>
<dbReference type="Gene3D" id="3.20.20.140">
    <property type="entry name" value="Metal-dependent hydrolases"/>
    <property type="match status" value="1"/>
</dbReference>
<dbReference type="GO" id="GO:0004038">
    <property type="term" value="F:allantoinase activity"/>
    <property type="evidence" value="ECO:0007669"/>
    <property type="project" value="TreeGrafter"/>
</dbReference>
<dbReference type="PROSITE" id="PS00482">
    <property type="entry name" value="DIHYDROOROTASE_1"/>
    <property type="match status" value="1"/>
</dbReference>
<comment type="cofactor">
    <cofactor evidence="1">
        <name>Zn(2+)</name>
        <dbReference type="ChEBI" id="CHEBI:29105"/>
    </cofactor>
</comment>
<feature type="domain" description="Amidohydrolase-related" evidence="4">
    <location>
        <begin position="53"/>
        <end position="374"/>
    </location>
</feature>
<sequence>MLLKNGKIYYNGKFADLDIEIDDETGKILKIERIDEISAGNRCGKILNLSKKVIIPGAIDAHVHFRDFEQAYKEDFLSGSKAAVNGGITRVFEMPNSKPKADCFRVISGKIKKNPDIINMHFYGGVSDEDGEYKAKQIEKFIIGYKFYMYEDKNFDVLKKMNKRIAFHAELSNTDDGLRNEINAINFITKIYPQFKFIPHICHISTADGLKIAKKKNFTVEVTPHHLLLDKSNDIRFNVRPPLRDERERMKLVRNLNVIDIIASDHAPHSEKEKENGANGFSGIETMLPLMLNLVNKGVLTPEQLIEKVCINPAKIFGMNNEIMPNEKANLTVIDLKKEWKIKGDNFYGKSKFTPFEGWNVRGKVSHVVVNGRLMMEDEILNV</sequence>
<dbReference type="GO" id="GO:0005737">
    <property type="term" value="C:cytoplasm"/>
    <property type="evidence" value="ECO:0007669"/>
    <property type="project" value="TreeGrafter"/>
</dbReference>
<dbReference type="Pfam" id="PF01979">
    <property type="entry name" value="Amidohydro_1"/>
    <property type="match status" value="1"/>
</dbReference>
<dbReference type="PROSITE" id="PS00483">
    <property type="entry name" value="DIHYDROOROTASE_2"/>
    <property type="match status" value="1"/>
</dbReference>
<dbReference type="InterPro" id="IPR002195">
    <property type="entry name" value="Dihydroorotase_CS"/>
</dbReference>
<gene>
    <name evidence="5" type="primary">pyrC</name>
    <name evidence="5" type="ORF">MSIBF_A1490010</name>
</gene>
<dbReference type="EC" id="3.5.2.3" evidence="5"/>
<name>A0A098E7L8_9ZZZZ</name>
<evidence type="ECO:0000256" key="3">
    <source>
        <dbReference type="ARBA" id="ARBA00022801"/>
    </source>
</evidence>
<evidence type="ECO:0000313" key="5">
    <source>
        <dbReference type="EMBL" id="CEG11511.1"/>
    </source>
</evidence>
<reference evidence="5" key="1">
    <citation type="submission" date="2014-09" db="EMBL/GenBank/DDBJ databases">
        <authorList>
            <person name="Probst J Alexander"/>
        </authorList>
    </citation>
    <scope>NUCLEOTIDE SEQUENCE</scope>
</reference>
<dbReference type="AlphaFoldDB" id="A0A098E7L8"/>